<feature type="binding site" evidence="7">
    <location>
        <position position="185"/>
    </location>
    <ligand>
        <name>substrate</name>
    </ligand>
</feature>
<comment type="subunit">
    <text evidence="7">Homodimer.</text>
</comment>
<dbReference type="HAMAP" id="MF_01200_B">
    <property type="entry name" value="OMPdecase_type1_B"/>
    <property type="match status" value="1"/>
</dbReference>
<keyword evidence="5 7" id="KW-0456">Lyase</keyword>
<dbReference type="RefSeq" id="WP_380248508.1">
    <property type="nucleotide sequence ID" value="NZ_JBHUII010000001.1"/>
</dbReference>
<evidence type="ECO:0000256" key="8">
    <source>
        <dbReference type="RuleBase" id="RU000512"/>
    </source>
</evidence>
<feature type="binding site" evidence="7">
    <location>
        <begin position="60"/>
        <end position="69"/>
    </location>
    <ligand>
        <name>substrate</name>
    </ligand>
</feature>
<dbReference type="PANTHER" id="PTHR32119">
    <property type="entry name" value="OROTIDINE 5'-PHOSPHATE DECARBOXYLASE"/>
    <property type="match status" value="1"/>
</dbReference>
<comment type="function">
    <text evidence="1 7">Catalyzes the decarboxylation of orotidine 5'-monophosphate (OMP) to uridine 5'-monophosphate (UMP).</text>
</comment>
<protein>
    <recommendedName>
        <fullName evidence="7">Orotidine 5'-phosphate decarboxylase</fullName>
        <ecNumber evidence="7">4.1.1.23</ecNumber>
    </recommendedName>
    <alternativeName>
        <fullName evidence="7">OMP decarboxylase</fullName>
        <shortName evidence="7">OMPDCase</shortName>
        <shortName evidence="7">OMPdecase</shortName>
    </alternativeName>
</protein>
<comment type="pathway">
    <text evidence="2 7 8">Pyrimidine metabolism; UMP biosynthesis via de novo pathway; UMP from orotate: step 2/2.</text>
</comment>
<dbReference type="SUPFAM" id="SSF51366">
    <property type="entry name" value="Ribulose-phoshate binding barrel"/>
    <property type="match status" value="1"/>
</dbReference>
<dbReference type="InterPro" id="IPR001754">
    <property type="entry name" value="OMPdeCOase_dom"/>
</dbReference>
<evidence type="ECO:0000256" key="5">
    <source>
        <dbReference type="ARBA" id="ARBA00023239"/>
    </source>
</evidence>
<dbReference type="InterPro" id="IPR014732">
    <property type="entry name" value="OMPdecase"/>
</dbReference>
<dbReference type="InterPro" id="IPR013785">
    <property type="entry name" value="Aldolase_TIM"/>
</dbReference>
<feature type="domain" description="Orotidine 5'-phosphate decarboxylase" evidence="9">
    <location>
        <begin position="6"/>
        <end position="230"/>
    </location>
</feature>
<feature type="binding site" evidence="7">
    <location>
        <position position="215"/>
    </location>
    <ligand>
        <name>substrate</name>
    </ligand>
</feature>
<evidence type="ECO:0000256" key="6">
    <source>
        <dbReference type="ARBA" id="ARBA00049157"/>
    </source>
</evidence>
<evidence type="ECO:0000313" key="10">
    <source>
        <dbReference type="EMBL" id="MFD2204683.1"/>
    </source>
</evidence>
<dbReference type="EC" id="4.1.1.23" evidence="7"/>
<organism evidence="10 11">
    <name type="scientific">Kiloniella antarctica</name>
    <dbReference type="NCBI Taxonomy" id="1550907"/>
    <lineage>
        <taxon>Bacteria</taxon>
        <taxon>Pseudomonadati</taxon>
        <taxon>Pseudomonadota</taxon>
        <taxon>Alphaproteobacteria</taxon>
        <taxon>Rhodospirillales</taxon>
        <taxon>Kiloniellaceae</taxon>
        <taxon>Kiloniella</taxon>
    </lineage>
</organism>
<dbReference type="GO" id="GO:0004590">
    <property type="term" value="F:orotidine-5'-phosphate decarboxylase activity"/>
    <property type="evidence" value="ECO:0007669"/>
    <property type="project" value="UniProtKB-EC"/>
</dbReference>
<feature type="binding site" evidence="7">
    <location>
        <position position="12"/>
    </location>
    <ligand>
        <name>substrate</name>
    </ligand>
</feature>
<feature type="binding site" evidence="7">
    <location>
        <position position="34"/>
    </location>
    <ligand>
        <name>substrate</name>
    </ligand>
</feature>
<name>A0ABW5BFB8_9PROT</name>
<keyword evidence="3 7" id="KW-0210">Decarboxylase</keyword>
<sequence>MTPKERIYVAIDTPDINRATKLARLLSGEVGGIKIGKELFTAQGPNAVRGAVGGEPLFVDLKFHDIPNTVAGAIRSSLHMRPFMVNVHASGGKAMMQAAVEAARETSEDLGIPRPLVLAVTVLTSLDDTDLSDVGQKGPAADQVKRLALLAQESGIDGVVCSSREITLLRETCGPDFKLVVPGIRPTWAAVGDQKRIMTPKDAVAAGADYLVIGRPITGAEDPVAAARRIVEELEA</sequence>
<proteinExistence type="inferred from homology"/>
<dbReference type="InterPro" id="IPR047596">
    <property type="entry name" value="OMPdecase_bac"/>
</dbReference>
<feature type="binding site" evidence="7">
    <location>
        <position position="194"/>
    </location>
    <ligand>
        <name>substrate</name>
    </ligand>
</feature>
<dbReference type="InterPro" id="IPR018089">
    <property type="entry name" value="OMPdecase_AS"/>
</dbReference>
<comment type="catalytic activity">
    <reaction evidence="6 7 8">
        <text>orotidine 5'-phosphate + H(+) = UMP + CO2</text>
        <dbReference type="Rhea" id="RHEA:11596"/>
        <dbReference type="ChEBI" id="CHEBI:15378"/>
        <dbReference type="ChEBI" id="CHEBI:16526"/>
        <dbReference type="ChEBI" id="CHEBI:57538"/>
        <dbReference type="ChEBI" id="CHEBI:57865"/>
        <dbReference type="EC" id="4.1.1.23"/>
    </reaction>
</comment>
<feature type="binding site" evidence="7">
    <location>
        <position position="124"/>
    </location>
    <ligand>
        <name>substrate</name>
    </ligand>
</feature>
<dbReference type="InterPro" id="IPR011060">
    <property type="entry name" value="RibuloseP-bd_barrel"/>
</dbReference>
<dbReference type="Gene3D" id="3.20.20.70">
    <property type="entry name" value="Aldolase class I"/>
    <property type="match status" value="1"/>
</dbReference>
<dbReference type="CDD" id="cd04725">
    <property type="entry name" value="OMP_decarboxylase_like"/>
    <property type="match status" value="1"/>
</dbReference>
<evidence type="ECO:0000256" key="4">
    <source>
        <dbReference type="ARBA" id="ARBA00022975"/>
    </source>
</evidence>
<evidence type="ECO:0000259" key="9">
    <source>
        <dbReference type="SMART" id="SM00934"/>
    </source>
</evidence>
<feature type="binding site" evidence="7">
    <location>
        <position position="214"/>
    </location>
    <ligand>
        <name>substrate</name>
    </ligand>
</feature>
<evidence type="ECO:0000256" key="3">
    <source>
        <dbReference type="ARBA" id="ARBA00022793"/>
    </source>
</evidence>
<dbReference type="Pfam" id="PF00215">
    <property type="entry name" value="OMPdecase"/>
    <property type="match status" value="1"/>
</dbReference>
<dbReference type="NCBIfam" id="NF001273">
    <property type="entry name" value="PRK00230.1"/>
    <property type="match status" value="1"/>
</dbReference>
<dbReference type="EMBL" id="JBHUII010000001">
    <property type="protein sequence ID" value="MFD2204683.1"/>
    <property type="molecule type" value="Genomic_DNA"/>
</dbReference>
<evidence type="ECO:0000313" key="11">
    <source>
        <dbReference type="Proteomes" id="UP001597294"/>
    </source>
</evidence>
<reference evidence="11" key="1">
    <citation type="journal article" date="2019" name="Int. J. Syst. Evol. Microbiol.">
        <title>The Global Catalogue of Microorganisms (GCM) 10K type strain sequencing project: providing services to taxonomists for standard genome sequencing and annotation.</title>
        <authorList>
            <consortium name="The Broad Institute Genomics Platform"/>
            <consortium name="The Broad Institute Genome Sequencing Center for Infectious Disease"/>
            <person name="Wu L."/>
            <person name="Ma J."/>
        </authorList>
    </citation>
    <scope>NUCLEOTIDE SEQUENCE [LARGE SCALE GENOMIC DNA]</scope>
    <source>
        <strain evidence="11">CGMCC 4.7192</strain>
    </source>
</reference>
<evidence type="ECO:0000256" key="7">
    <source>
        <dbReference type="HAMAP-Rule" id="MF_01200"/>
    </source>
</evidence>
<feature type="active site" description="Proton donor" evidence="7">
    <location>
        <position position="62"/>
    </location>
</feature>
<dbReference type="NCBIfam" id="TIGR01740">
    <property type="entry name" value="pyrF"/>
    <property type="match status" value="1"/>
</dbReference>
<keyword evidence="4 7" id="KW-0665">Pyrimidine biosynthesis</keyword>
<accession>A0ABW5BFB8</accession>
<evidence type="ECO:0000256" key="2">
    <source>
        <dbReference type="ARBA" id="ARBA00004861"/>
    </source>
</evidence>
<dbReference type="PANTHER" id="PTHR32119:SF2">
    <property type="entry name" value="OROTIDINE 5'-PHOSPHATE DECARBOXYLASE"/>
    <property type="match status" value="1"/>
</dbReference>
<comment type="caution">
    <text evidence="10">The sequence shown here is derived from an EMBL/GenBank/DDBJ whole genome shotgun (WGS) entry which is preliminary data.</text>
</comment>
<comment type="similarity">
    <text evidence="7">Belongs to the OMP decarboxylase family. Type 1 subfamily.</text>
</comment>
<evidence type="ECO:0000256" key="1">
    <source>
        <dbReference type="ARBA" id="ARBA00002356"/>
    </source>
</evidence>
<dbReference type="PROSITE" id="PS00156">
    <property type="entry name" value="OMPDECASE"/>
    <property type="match status" value="1"/>
</dbReference>
<dbReference type="Proteomes" id="UP001597294">
    <property type="component" value="Unassembled WGS sequence"/>
</dbReference>
<keyword evidence="11" id="KW-1185">Reference proteome</keyword>
<dbReference type="SMART" id="SM00934">
    <property type="entry name" value="OMPdecase"/>
    <property type="match status" value="1"/>
</dbReference>
<gene>
    <name evidence="7 10" type="primary">pyrF</name>
    <name evidence="10" type="ORF">ACFSKO_03640</name>
</gene>